<sequence length="932" mass="106409">MTIILFHRAARPSIHHVRLAAVANRSGYSCVPSFALSTILRSSNTYNVSFVTRHRQKRNDDALHQWRCFSSIPQRNENETDVTCNDADDIELPHAHVDEKSITYLTRLKEERRQNHAKKYQLAQRKRELARRKLLAEDWMRIFASSEDLFRATLRVLKVDKDDWDSGGRPSYHGGENDSALSEYRSFYLDSLPSFGEALSEEDAESNIGMDALTSMEQFAQSAFADPIFSKKFRAMNASLRRKEELYVDLGNATEFYSRALRDLEEEEKVLNAMDGGRESGRANSSADQFTFSAKDKGDYGELDRIEQEVNASLSQVSLMRPDQKKLAKQKNKVNNARRLVESMSKRLDRIQADIDSMEMPLTQDEFHDATNLLLTISSEIVPALAKFITNRHSDFEKYCQLEQHTDLTKPQEWYPHARLDKRKIIFHAGPTNSGKTYNALLRLKQAKKGMYLAPLRLLAAECYENLTSDGIYTSLVTGQEQRNVPFSTHRSSTVELACLAQDYDVVVIDEIQMISDSFRGFAWTRALMGVRCKEVHVCGGLEAHDIVRKIAKMCGDDFEIKTYHRFGELRVQDKSLASSSTSKGSYSKVLPGDCVVAFSRQDIFAIKREIEKSTPYKCCVIYGTLPPEIRAEQARRFNDPNSEYEILIASDAIGMGLNLSIKRIIFNSMFKHNGEQIVQIDHSLVKQIAGRAGRRNSPYPHGEVTCRDPSDMKYLRKCMTKDIAPIRKAGLIPTASHIAMFDDLLREYGAQKQMSLNETLRKFSEMATVQGDFFLCRKRGLEIVSKWLKDVEMSTSAKFMLCMSPVKESCARSKAVLLRYVEKLSIGKVPGIHRSMRPKEPTSFSNLAELCSVYHELDLFLWLLKKLPSSNAVEEVRAHALKEETIEKINRGLARADRLSLDRYDYLSRDNSLRSIWSKSMRESKTNQSPW</sequence>
<dbReference type="FunFam" id="3.40.50.300:FF:000269">
    <property type="entry name" value="ATP-dependent RNA helicase SUPV3L1, mitochondrial"/>
    <property type="match status" value="1"/>
</dbReference>
<dbReference type="SUPFAM" id="SSF52540">
    <property type="entry name" value="P-loop containing nucleoside triphosphate hydrolases"/>
    <property type="match status" value="1"/>
</dbReference>
<dbReference type="PANTHER" id="PTHR12131:SF1">
    <property type="entry name" value="ATP-DEPENDENT RNA HELICASE SUPV3L1, MITOCHONDRIAL-RELATED"/>
    <property type="match status" value="1"/>
</dbReference>
<dbReference type="InterPro" id="IPR001650">
    <property type="entry name" value="Helicase_C-like"/>
</dbReference>
<dbReference type="GO" id="GO:0005759">
    <property type="term" value="C:mitochondrial matrix"/>
    <property type="evidence" value="ECO:0007669"/>
    <property type="project" value="UniProtKB-SubCell"/>
</dbReference>
<comment type="catalytic activity">
    <reaction evidence="11">
        <text>ATP + H2O = ADP + phosphate + H(+)</text>
        <dbReference type="Rhea" id="RHEA:13065"/>
        <dbReference type="ChEBI" id="CHEBI:15377"/>
        <dbReference type="ChEBI" id="CHEBI:15378"/>
        <dbReference type="ChEBI" id="CHEBI:30616"/>
        <dbReference type="ChEBI" id="CHEBI:43474"/>
        <dbReference type="ChEBI" id="CHEBI:456216"/>
        <dbReference type="EC" id="3.6.4.13"/>
    </reaction>
</comment>
<dbReference type="Gene3D" id="1.20.272.40">
    <property type="match status" value="1"/>
</dbReference>
<evidence type="ECO:0000256" key="7">
    <source>
        <dbReference type="ARBA" id="ARBA00022806"/>
    </source>
</evidence>
<dbReference type="InterPro" id="IPR014001">
    <property type="entry name" value="Helicase_ATP-bd"/>
</dbReference>
<dbReference type="Proteomes" id="UP001516023">
    <property type="component" value="Unassembled WGS sequence"/>
</dbReference>
<dbReference type="Gene3D" id="1.20.58.1080">
    <property type="match status" value="1"/>
</dbReference>
<feature type="coiled-coil region" evidence="12">
    <location>
        <begin position="327"/>
        <end position="354"/>
    </location>
</feature>
<evidence type="ECO:0000256" key="11">
    <source>
        <dbReference type="ARBA" id="ARBA00047984"/>
    </source>
</evidence>
<dbReference type="InterPro" id="IPR050699">
    <property type="entry name" value="RNA-DNA_Helicase"/>
</dbReference>
<comment type="cofactor">
    <cofactor evidence="1">
        <name>Mn(2+)</name>
        <dbReference type="ChEBI" id="CHEBI:29035"/>
    </cofactor>
</comment>
<accession>A0ABD3PZ02</accession>
<evidence type="ECO:0000256" key="8">
    <source>
        <dbReference type="ARBA" id="ARBA00022840"/>
    </source>
</evidence>
<evidence type="ECO:0000256" key="5">
    <source>
        <dbReference type="ARBA" id="ARBA00022741"/>
    </source>
</evidence>
<evidence type="ECO:0000256" key="6">
    <source>
        <dbReference type="ARBA" id="ARBA00022801"/>
    </source>
</evidence>
<keyword evidence="7" id="KW-0347">Helicase</keyword>
<evidence type="ECO:0000313" key="16">
    <source>
        <dbReference type="Proteomes" id="UP001516023"/>
    </source>
</evidence>
<dbReference type="SMART" id="SM00490">
    <property type="entry name" value="HELICc"/>
    <property type="match status" value="1"/>
</dbReference>
<dbReference type="Pfam" id="PF22527">
    <property type="entry name" value="DEXQc_Suv3"/>
    <property type="match status" value="1"/>
</dbReference>
<gene>
    <name evidence="15" type="ORF">HJC23_004779</name>
</gene>
<comment type="caution">
    <text evidence="15">The sequence shown here is derived from an EMBL/GenBank/DDBJ whole genome shotgun (WGS) entry which is preliminary data.</text>
</comment>
<keyword evidence="12" id="KW-0175">Coiled coil</keyword>
<dbReference type="InterPro" id="IPR022192">
    <property type="entry name" value="SUV3_C"/>
</dbReference>
<reference evidence="15 16" key="1">
    <citation type="journal article" date="2020" name="G3 (Bethesda)">
        <title>Improved Reference Genome for Cyclotella cryptica CCMP332, a Model for Cell Wall Morphogenesis, Salinity Adaptation, and Lipid Production in Diatoms (Bacillariophyta).</title>
        <authorList>
            <person name="Roberts W.R."/>
            <person name="Downey K.M."/>
            <person name="Ruck E.C."/>
            <person name="Traller J.C."/>
            <person name="Alverson A.J."/>
        </authorList>
    </citation>
    <scope>NUCLEOTIDE SEQUENCE [LARGE SCALE GENOMIC DNA]</scope>
    <source>
        <strain evidence="15 16">CCMP332</strain>
    </source>
</reference>
<comment type="cofactor">
    <cofactor evidence="2">
        <name>Mg(2+)</name>
        <dbReference type="ChEBI" id="CHEBI:18420"/>
    </cofactor>
</comment>
<feature type="domain" description="Helicase C-terminal" evidence="14">
    <location>
        <begin position="582"/>
        <end position="740"/>
    </location>
</feature>
<keyword evidence="8" id="KW-0067">ATP-binding</keyword>
<evidence type="ECO:0000259" key="13">
    <source>
        <dbReference type="PROSITE" id="PS51192"/>
    </source>
</evidence>
<dbReference type="InterPro" id="IPR044774">
    <property type="entry name" value="Suv3_DEXQc"/>
</dbReference>
<dbReference type="CDD" id="cd17913">
    <property type="entry name" value="DEXQc_Suv3"/>
    <property type="match status" value="1"/>
</dbReference>
<keyword evidence="10" id="KW-0496">Mitochondrion</keyword>
<keyword evidence="6" id="KW-0378">Hydrolase</keyword>
<evidence type="ECO:0000313" key="15">
    <source>
        <dbReference type="EMBL" id="KAL3792854.1"/>
    </source>
</evidence>
<evidence type="ECO:0000259" key="14">
    <source>
        <dbReference type="PROSITE" id="PS51194"/>
    </source>
</evidence>
<dbReference type="PROSITE" id="PS51194">
    <property type="entry name" value="HELICASE_CTER"/>
    <property type="match status" value="1"/>
</dbReference>
<evidence type="ECO:0000256" key="2">
    <source>
        <dbReference type="ARBA" id="ARBA00001946"/>
    </source>
</evidence>
<dbReference type="InterPro" id="IPR041082">
    <property type="entry name" value="Suv3_C_1"/>
</dbReference>
<dbReference type="PROSITE" id="PS51192">
    <property type="entry name" value="HELICASE_ATP_BIND_1"/>
    <property type="match status" value="1"/>
</dbReference>
<dbReference type="Pfam" id="PF00271">
    <property type="entry name" value="Helicase_C"/>
    <property type="match status" value="1"/>
</dbReference>
<dbReference type="GO" id="GO:0005524">
    <property type="term" value="F:ATP binding"/>
    <property type="evidence" value="ECO:0007669"/>
    <property type="project" value="UniProtKB-KW"/>
</dbReference>
<evidence type="ECO:0000256" key="1">
    <source>
        <dbReference type="ARBA" id="ARBA00001936"/>
    </source>
</evidence>
<dbReference type="EMBL" id="JABMIG020000097">
    <property type="protein sequence ID" value="KAL3792854.1"/>
    <property type="molecule type" value="Genomic_DNA"/>
</dbReference>
<name>A0ABD3PZ02_9STRA</name>
<dbReference type="Pfam" id="PF12513">
    <property type="entry name" value="SUV3_C"/>
    <property type="match status" value="1"/>
</dbReference>
<keyword evidence="5" id="KW-0547">Nucleotide-binding</keyword>
<keyword evidence="9" id="KW-0809">Transit peptide</keyword>
<dbReference type="GO" id="GO:0003724">
    <property type="term" value="F:RNA helicase activity"/>
    <property type="evidence" value="ECO:0007669"/>
    <property type="project" value="UniProtKB-EC"/>
</dbReference>
<dbReference type="AlphaFoldDB" id="A0ABD3PZ02"/>
<evidence type="ECO:0000256" key="10">
    <source>
        <dbReference type="ARBA" id="ARBA00023128"/>
    </source>
</evidence>
<dbReference type="InterPro" id="IPR027417">
    <property type="entry name" value="P-loop_NTPase"/>
</dbReference>
<evidence type="ECO:0000256" key="12">
    <source>
        <dbReference type="SAM" id="Coils"/>
    </source>
</evidence>
<protein>
    <recommendedName>
        <fullName evidence="4">RNA helicase</fullName>
        <ecNumber evidence="4">3.6.4.13</ecNumber>
    </recommendedName>
</protein>
<dbReference type="GO" id="GO:0016787">
    <property type="term" value="F:hydrolase activity"/>
    <property type="evidence" value="ECO:0007669"/>
    <property type="project" value="UniProtKB-KW"/>
</dbReference>
<dbReference type="InterPro" id="IPR055206">
    <property type="entry name" value="DEXQc_SUV3"/>
</dbReference>
<dbReference type="Pfam" id="PF18147">
    <property type="entry name" value="Suv3_C_1"/>
    <property type="match status" value="1"/>
</dbReference>
<dbReference type="EC" id="3.6.4.13" evidence="4"/>
<dbReference type="Gene3D" id="3.40.50.300">
    <property type="entry name" value="P-loop containing nucleotide triphosphate hydrolases"/>
    <property type="match status" value="2"/>
</dbReference>
<organism evidence="15 16">
    <name type="scientific">Cyclotella cryptica</name>
    <dbReference type="NCBI Taxonomy" id="29204"/>
    <lineage>
        <taxon>Eukaryota</taxon>
        <taxon>Sar</taxon>
        <taxon>Stramenopiles</taxon>
        <taxon>Ochrophyta</taxon>
        <taxon>Bacillariophyta</taxon>
        <taxon>Coscinodiscophyceae</taxon>
        <taxon>Thalassiosirophycidae</taxon>
        <taxon>Stephanodiscales</taxon>
        <taxon>Stephanodiscaceae</taxon>
        <taxon>Cyclotella</taxon>
    </lineage>
</organism>
<dbReference type="FunFam" id="3.40.50.300:FF:000957">
    <property type="entry name" value="ATP-dependent RNA helicase SUV3L, mitochondrial"/>
    <property type="match status" value="1"/>
</dbReference>
<dbReference type="CDD" id="cd18805">
    <property type="entry name" value="SF2_C_suv3"/>
    <property type="match status" value="1"/>
</dbReference>
<feature type="domain" description="Helicase ATP-binding" evidence="13">
    <location>
        <begin position="417"/>
        <end position="582"/>
    </location>
</feature>
<dbReference type="PANTHER" id="PTHR12131">
    <property type="entry name" value="ATP-DEPENDENT RNA AND DNA HELICASE"/>
    <property type="match status" value="1"/>
</dbReference>
<proteinExistence type="predicted"/>
<evidence type="ECO:0000256" key="3">
    <source>
        <dbReference type="ARBA" id="ARBA00004305"/>
    </source>
</evidence>
<comment type="subcellular location">
    <subcellularLocation>
        <location evidence="3">Mitochondrion matrix</location>
    </subcellularLocation>
</comment>
<evidence type="ECO:0000256" key="9">
    <source>
        <dbReference type="ARBA" id="ARBA00022946"/>
    </source>
</evidence>
<evidence type="ECO:0000256" key="4">
    <source>
        <dbReference type="ARBA" id="ARBA00012552"/>
    </source>
</evidence>
<keyword evidence="16" id="KW-1185">Reference proteome</keyword>